<sequence length="356" mass="40432">MNMMNLEDRKKMPVVILALPKDIVLHFLNMLQFAIDEARLWEEGSDLNSPARVLHPFRMHCYAALRRLSFHAELVPSVLYLQGRRMPTIEGSALATGSFAQVFRGKWLGRTVAQKRFHPAYDPDEQERKRLRCLREIVLWRQLSHKNVLPLLGIFDVGGTDDLGELRLAMVSPWAHNANVINYVTKQGGNPTSILAAVADVLSYMHAHDPPMVHGDIHPGNILIDKYGHPLVTDFGLSRFHGSSTTNGTSGDKGPDAYRPPEHWDLTQPRWEPTTYSDMYSFGCLCFHIYALRAPWQGRTPRRIEISVKAGERPERPSEGISDPAWVIIQSCWVHESKRRMSSTEAWVALKRLGNI</sequence>
<proteinExistence type="predicted"/>
<dbReference type="PANTHER" id="PTHR44329">
    <property type="entry name" value="SERINE/THREONINE-PROTEIN KINASE TNNI3K-RELATED"/>
    <property type="match status" value="1"/>
</dbReference>
<reference evidence="3 4" key="1">
    <citation type="journal article" date="2019" name="Nat. Ecol. Evol.">
        <title>Megaphylogeny resolves global patterns of mushroom evolution.</title>
        <authorList>
            <person name="Varga T."/>
            <person name="Krizsan K."/>
            <person name="Foldi C."/>
            <person name="Dima B."/>
            <person name="Sanchez-Garcia M."/>
            <person name="Sanchez-Ramirez S."/>
            <person name="Szollosi G.J."/>
            <person name="Szarkandi J.G."/>
            <person name="Papp V."/>
            <person name="Albert L."/>
            <person name="Andreopoulos W."/>
            <person name="Angelini C."/>
            <person name="Antonin V."/>
            <person name="Barry K.W."/>
            <person name="Bougher N.L."/>
            <person name="Buchanan P."/>
            <person name="Buyck B."/>
            <person name="Bense V."/>
            <person name="Catcheside P."/>
            <person name="Chovatia M."/>
            <person name="Cooper J."/>
            <person name="Damon W."/>
            <person name="Desjardin D."/>
            <person name="Finy P."/>
            <person name="Geml J."/>
            <person name="Haridas S."/>
            <person name="Hughes K."/>
            <person name="Justo A."/>
            <person name="Karasinski D."/>
            <person name="Kautmanova I."/>
            <person name="Kiss B."/>
            <person name="Kocsube S."/>
            <person name="Kotiranta H."/>
            <person name="LaButti K.M."/>
            <person name="Lechner B.E."/>
            <person name="Liimatainen K."/>
            <person name="Lipzen A."/>
            <person name="Lukacs Z."/>
            <person name="Mihaltcheva S."/>
            <person name="Morgado L.N."/>
            <person name="Niskanen T."/>
            <person name="Noordeloos M.E."/>
            <person name="Ohm R.A."/>
            <person name="Ortiz-Santana B."/>
            <person name="Ovrebo C."/>
            <person name="Racz N."/>
            <person name="Riley R."/>
            <person name="Savchenko A."/>
            <person name="Shiryaev A."/>
            <person name="Soop K."/>
            <person name="Spirin V."/>
            <person name="Szebenyi C."/>
            <person name="Tomsovsky M."/>
            <person name="Tulloss R.E."/>
            <person name="Uehling J."/>
            <person name="Grigoriev I.V."/>
            <person name="Vagvolgyi C."/>
            <person name="Papp T."/>
            <person name="Martin F.M."/>
            <person name="Miettinen O."/>
            <person name="Hibbett D.S."/>
            <person name="Nagy L.G."/>
        </authorList>
    </citation>
    <scope>NUCLEOTIDE SEQUENCE [LARGE SCALE GENOMIC DNA]</scope>
    <source>
        <strain evidence="3 4">OMC1185</strain>
    </source>
</reference>
<accession>A0A5C3N9F8</accession>
<gene>
    <name evidence="3" type="ORF">OE88DRAFT_1253670</name>
</gene>
<evidence type="ECO:0000313" key="3">
    <source>
        <dbReference type="EMBL" id="TFK53487.1"/>
    </source>
</evidence>
<protein>
    <submittedName>
        <fullName evidence="3">Kinase-like protein</fullName>
    </submittedName>
</protein>
<feature type="region of interest" description="Disordered" evidence="1">
    <location>
        <begin position="243"/>
        <end position="262"/>
    </location>
</feature>
<dbReference type="InterPro" id="IPR011009">
    <property type="entry name" value="Kinase-like_dom_sf"/>
</dbReference>
<name>A0A5C3N9F8_9AGAM</name>
<dbReference type="Pfam" id="PF07714">
    <property type="entry name" value="PK_Tyr_Ser-Thr"/>
    <property type="match status" value="1"/>
</dbReference>
<dbReference type="InterPro" id="IPR001245">
    <property type="entry name" value="Ser-Thr/Tyr_kinase_cat_dom"/>
</dbReference>
<dbReference type="AlphaFoldDB" id="A0A5C3N9F8"/>
<dbReference type="InterPro" id="IPR000719">
    <property type="entry name" value="Prot_kinase_dom"/>
</dbReference>
<keyword evidence="4" id="KW-1185">Reference proteome</keyword>
<evidence type="ECO:0000259" key="2">
    <source>
        <dbReference type="PROSITE" id="PS50011"/>
    </source>
</evidence>
<feature type="compositionally biased region" description="Basic and acidic residues" evidence="1">
    <location>
        <begin position="253"/>
        <end position="262"/>
    </location>
</feature>
<keyword evidence="3" id="KW-0418">Kinase</keyword>
<dbReference type="GO" id="GO:0004674">
    <property type="term" value="F:protein serine/threonine kinase activity"/>
    <property type="evidence" value="ECO:0007669"/>
    <property type="project" value="TreeGrafter"/>
</dbReference>
<dbReference type="InterPro" id="IPR051681">
    <property type="entry name" value="Ser/Thr_Kinases-Pseudokinases"/>
</dbReference>
<dbReference type="STRING" id="5364.A0A5C3N9F8"/>
<organism evidence="3 4">
    <name type="scientific">Heliocybe sulcata</name>
    <dbReference type="NCBI Taxonomy" id="5364"/>
    <lineage>
        <taxon>Eukaryota</taxon>
        <taxon>Fungi</taxon>
        <taxon>Dikarya</taxon>
        <taxon>Basidiomycota</taxon>
        <taxon>Agaricomycotina</taxon>
        <taxon>Agaricomycetes</taxon>
        <taxon>Gloeophyllales</taxon>
        <taxon>Gloeophyllaceae</taxon>
        <taxon>Heliocybe</taxon>
    </lineage>
</organism>
<keyword evidence="3" id="KW-0808">Transferase</keyword>
<dbReference type="OrthoDB" id="538607at2759"/>
<feature type="domain" description="Protein kinase" evidence="2">
    <location>
        <begin position="88"/>
        <end position="356"/>
    </location>
</feature>
<evidence type="ECO:0000313" key="4">
    <source>
        <dbReference type="Proteomes" id="UP000305948"/>
    </source>
</evidence>
<dbReference type="PROSITE" id="PS50011">
    <property type="entry name" value="PROTEIN_KINASE_DOM"/>
    <property type="match status" value="1"/>
</dbReference>
<dbReference type="SUPFAM" id="SSF56112">
    <property type="entry name" value="Protein kinase-like (PK-like)"/>
    <property type="match status" value="1"/>
</dbReference>
<evidence type="ECO:0000256" key="1">
    <source>
        <dbReference type="SAM" id="MobiDB-lite"/>
    </source>
</evidence>
<dbReference type="EMBL" id="ML213507">
    <property type="protein sequence ID" value="TFK53487.1"/>
    <property type="molecule type" value="Genomic_DNA"/>
</dbReference>
<dbReference type="GO" id="GO:0005524">
    <property type="term" value="F:ATP binding"/>
    <property type="evidence" value="ECO:0007669"/>
    <property type="project" value="InterPro"/>
</dbReference>
<dbReference type="Proteomes" id="UP000305948">
    <property type="component" value="Unassembled WGS sequence"/>
</dbReference>
<dbReference type="PANTHER" id="PTHR44329:SF214">
    <property type="entry name" value="PROTEIN KINASE DOMAIN-CONTAINING PROTEIN"/>
    <property type="match status" value="1"/>
</dbReference>
<dbReference type="Gene3D" id="1.10.510.10">
    <property type="entry name" value="Transferase(Phosphotransferase) domain 1"/>
    <property type="match status" value="1"/>
</dbReference>